<name>A0A0U0ZN26_9MYCO</name>
<dbReference type="InterPro" id="IPR011344">
    <property type="entry name" value="ssDNA-bd"/>
</dbReference>
<dbReference type="NCBIfam" id="NF004512">
    <property type="entry name" value="PRK05853.1"/>
    <property type="match status" value="1"/>
</dbReference>
<reference evidence="4 5" key="1">
    <citation type="submission" date="2015-03" db="EMBL/GenBank/DDBJ databases">
        <authorList>
            <person name="Murphy D."/>
        </authorList>
    </citation>
    <scope>NUCLEOTIDE SEQUENCE [LARGE SCALE GENOMIC DNA]</scope>
    <source>
        <strain evidence="4 5">PAP088</strain>
    </source>
</reference>
<dbReference type="Pfam" id="PF00436">
    <property type="entry name" value="SSB"/>
    <property type="match status" value="1"/>
</dbReference>
<dbReference type="InterPro" id="IPR000424">
    <property type="entry name" value="Primosome_PriB/ssb"/>
</dbReference>
<dbReference type="NCBIfam" id="TIGR00621">
    <property type="entry name" value="ssb"/>
    <property type="match status" value="1"/>
</dbReference>
<evidence type="ECO:0000313" key="5">
    <source>
        <dbReference type="Proteomes" id="UP000045782"/>
    </source>
</evidence>
<dbReference type="Proteomes" id="UP000045782">
    <property type="component" value="Unassembled WGS sequence"/>
</dbReference>
<accession>A0A0U0ZN26</accession>
<dbReference type="PIRSF" id="PIRSF002070">
    <property type="entry name" value="SSB"/>
    <property type="match status" value="1"/>
</dbReference>
<feature type="region of interest" description="Disordered" evidence="3">
    <location>
        <begin position="118"/>
        <end position="160"/>
    </location>
</feature>
<dbReference type="GO" id="GO:0006260">
    <property type="term" value="P:DNA replication"/>
    <property type="evidence" value="ECO:0007669"/>
    <property type="project" value="InterPro"/>
</dbReference>
<organism evidence="4 5">
    <name type="scientific">Mycobacteroides abscessus</name>
    <dbReference type="NCBI Taxonomy" id="36809"/>
    <lineage>
        <taxon>Bacteria</taxon>
        <taxon>Bacillati</taxon>
        <taxon>Actinomycetota</taxon>
        <taxon>Actinomycetes</taxon>
        <taxon>Mycobacteriales</taxon>
        <taxon>Mycobacteriaceae</taxon>
        <taxon>Mycobacteroides</taxon>
    </lineage>
</organism>
<dbReference type="AlphaFoldDB" id="A0A0U0ZN26"/>
<dbReference type="EMBL" id="CSWP01000004">
    <property type="protein sequence ID" value="CPV51933.1"/>
    <property type="molecule type" value="Genomic_DNA"/>
</dbReference>
<evidence type="ECO:0000256" key="3">
    <source>
        <dbReference type="SAM" id="MobiDB-lite"/>
    </source>
</evidence>
<evidence type="ECO:0000313" key="4">
    <source>
        <dbReference type="EMBL" id="CPV51933.1"/>
    </source>
</evidence>
<dbReference type="RefSeq" id="WP_016892769.1">
    <property type="nucleotide sequence ID" value="NZ_CSVC01000004.1"/>
</dbReference>
<dbReference type="GO" id="GO:0003697">
    <property type="term" value="F:single-stranded DNA binding"/>
    <property type="evidence" value="ECO:0007669"/>
    <property type="project" value="InterPro"/>
</dbReference>
<keyword evidence="1 2" id="KW-0238">DNA-binding</keyword>
<dbReference type="PROSITE" id="PS50935">
    <property type="entry name" value="SSB"/>
    <property type="match status" value="1"/>
</dbReference>
<evidence type="ECO:0000256" key="1">
    <source>
        <dbReference type="ARBA" id="ARBA00023125"/>
    </source>
</evidence>
<dbReference type="InterPro" id="IPR012340">
    <property type="entry name" value="NA-bd_OB-fold"/>
</dbReference>
<dbReference type="Gene3D" id="2.40.50.140">
    <property type="entry name" value="Nucleic acid-binding proteins"/>
    <property type="match status" value="1"/>
</dbReference>
<protein>
    <recommendedName>
        <fullName evidence="2">Single-stranded DNA-binding protein</fullName>
    </recommendedName>
</protein>
<evidence type="ECO:0000256" key="2">
    <source>
        <dbReference type="PIRNR" id="PIRNR002070"/>
    </source>
</evidence>
<dbReference type="SUPFAM" id="SSF50249">
    <property type="entry name" value="Nucleic acid-binding proteins"/>
    <property type="match status" value="1"/>
</dbReference>
<proteinExistence type="predicted"/>
<dbReference type="CDD" id="cd04496">
    <property type="entry name" value="SSB_OBF"/>
    <property type="match status" value="1"/>
</dbReference>
<sequence>MFETPVTVIGSIVGDLKRRQVGSDEMIKFRVASNARRRREDGSWVNSNSLFINVTCWGRLVTGVGAALGKGAPVIVHGHLHTSEFEDKDGNRRQVTEMKAIAVGPDLSRTIARIEKVGYTGKPDDAEAAEQPDPGAEESAAVQPDGGESSEESVNLRLSA</sequence>
<gene>
    <name evidence="4" type="primary">ssb_2</name>
    <name evidence="4" type="ORF">ERS075579_02323</name>
</gene>